<keyword evidence="5" id="KW-0239">DNA-directed DNA polymerase</keyword>
<dbReference type="Pfam" id="PF11799">
    <property type="entry name" value="IMS_C"/>
    <property type="match status" value="1"/>
</dbReference>
<sequence length="440" mass="49949">MAGEKMTTFDYSKEPHGVFFMIDSKSFYASVESVERGLNPLQSILVVMSEAKNTGGGLVLATSPKAKKLFNLKNVDRMRDLPQDPRLLVVPPRMNLYIEMNLKVNQIFSRFAAEEDILPYSIDESLVDMTKTWKMFGKTKEAVARKIQLAVKEELGIYTTVGIGENPTQAKLALDLFAKKSKDLIGMLDYQSFGAKIWPIEELAQIWGIGKRTANHLNRCGIQSMHDLAFSNPYQLKEEFGIIGTQLFATAWGIDRTQLNQRIQVKEKSIGNSQVLPRDYREYRDVSVVVDEIGRQVAARLRKRKMQTQVIRLSIGYSMTVQSEEKTHGWAHEIKVSPTDSPTEILANLKYMLQRYWTGLPVRHVGVSVGRVMKKSYVQLDLFHDPKQLEKENKLNQVMDKIRKRHGKTALYFGNSLEKGGTYVERQSLVGGHNGGNTLE</sequence>
<comment type="similarity">
    <text evidence="1">Belongs to the DNA polymerase type-Y family.</text>
</comment>
<keyword evidence="3" id="KW-0548">Nucleotidyltransferase</keyword>
<evidence type="ECO:0000256" key="3">
    <source>
        <dbReference type="ARBA" id="ARBA00022695"/>
    </source>
</evidence>
<dbReference type="GO" id="GO:0003684">
    <property type="term" value="F:damaged DNA binding"/>
    <property type="evidence" value="ECO:0007669"/>
    <property type="project" value="InterPro"/>
</dbReference>
<evidence type="ECO:0000256" key="1">
    <source>
        <dbReference type="ARBA" id="ARBA00010945"/>
    </source>
</evidence>
<dbReference type="SUPFAM" id="SSF100879">
    <property type="entry name" value="Lesion bypass DNA polymerase (Y-family), little finger domain"/>
    <property type="match status" value="1"/>
</dbReference>
<accession>A0A0R1WN01</accession>
<evidence type="ECO:0000313" key="8">
    <source>
        <dbReference type="Proteomes" id="UP000051054"/>
    </source>
</evidence>
<dbReference type="SUPFAM" id="SSF56672">
    <property type="entry name" value="DNA/RNA polymerases"/>
    <property type="match status" value="1"/>
</dbReference>
<dbReference type="PANTHER" id="PTHR11076">
    <property type="entry name" value="DNA REPAIR POLYMERASE UMUC / TRANSFERASE FAMILY MEMBER"/>
    <property type="match status" value="1"/>
</dbReference>
<dbReference type="InterPro" id="IPR050116">
    <property type="entry name" value="DNA_polymerase-Y"/>
</dbReference>
<evidence type="ECO:0000256" key="2">
    <source>
        <dbReference type="ARBA" id="ARBA00022457"/>
    </source>
</evidence>
<evidence type="ECO:0000256" key="5">
    <source>
        <dbReference type="ARBA" id="ARBA00022932"/>
    </source>
</evidence>
<dbReference type="GO" id="GO:0042276">
    <property type="term" value="P:error-prone translesion synthesis"/>
    <property type="evidence" value="ECO:0007669"/>
    <property type="project" value="TreeGrafter"/>
</dbReference>
<dbReference type="Gene3D" id="1.10.150.20">
    <property type="entry name" value="5' to 3' exonuclease, C-terminal subdomain"/>
    <property type="match status" value="1"/>
</dbReference>
<evidence type="ECO:0000313" key="7">
    <source>
        <dbReference type="EMBL" id="KRM19170.1"/>
    </source>
</evidence>
<keyword evidence="4" id="KW-0235">DNA replication</keyword>
<dbReference type="Gene3D" id="3.30.1490.100">
    <property type="entry name" value="DNA polymerase, Y-family, little finger domain"/>
    <property type="match status" value="1"/>
</dbReference>
<dbReference type="AlphaFoldDB" id="A0A0R1WN01"/>
<reference evidence="7 8" key="1">
    <citation type="journal article" date="2015" name="Genome Announc.">
        <title>Expanding the biotechnology potential of lactobacilli through comparative genomics of 213 strains and associated genera.</title>
        <authorList>
            <person name="Sun Z."/>
            <person name="Harris H.M."/>
            <person name="McCann A."/>
            <person name="Guo C."/>
            <person name="Argimon S."/>
            <person name="Zhang W."/>
            <person name="Yang X."/>
            <person name="Jeffery I.B."/>
            <person name="Cooney J.C."/>
            <person name="Kagawa T.F."/>
            <person name="Liu W."/>
            <person name="Song Y."/>
            <person name="Salvetti E."/>
            <person name="Wrobel A."/>
            <person name="Rasinkangas P."/>
            <person name="Parkhill J."/>
            <person name="Rea M.C."/>
            <person name="O'Sullivan O."/>
            <person name="Ritari J."/>
            <person name="Douillard F.P."/>
            <person name="Paul Ross R."/>
            <person name="Yang R."/>
            <person name="Briner A.E."/>
            <person name="Felis G.E."/>
            <person name="de Vos W.M."/>
            <person name="Barrangou R."/>
            <person name="Klaenhammer T.R."/>
            <person name="Caufield P.W."/>
            <person name="Cui Y."/>
            <person name="Zhang H."/>
            <person name="O'Toole P.W."/>
        </authorList>
    </citation>
    <scope>NUCLEOTIDE SEQUENCE [LARGE SCALE GENOMIC DNA]</scope>
    <source>
        <strain evidence="7 8">DSM 18933</strain>
    </source>
</reference>
<dbReference type="InterPro" id="IPR017961">
    <property type="entry name" value="DNA_pol_Y-fam_little_finger"/>
</dbReference>
<comment type="caution">
    <text evidence="7">The sequence shown here is derived from an EMBL/GenBank/DDBJ whole genome shotgun (WGS) entry which is preliminary data.</text>
</comment>
<dbReference type="GO" id="GO:0003887">
    <property type="term" value="F:DNA-directed DNA polymerase activity"/>
    <property type="evidence" value="ECO:0007669"/>
    <property type="project" value="UniProtKB-KW"/>
</dbReference>
<dbReference type="PATRIC" id="fig|1423755.3.peg.513"/>
<dbReference type="GO" id="GO:0009432">
    <property type="term" value="P:SOS response"/>
    <property type="evidence" value="ECO:0007669"/>
    <property type="project" value="TreeGrafter"/>
</dbReference>
<keyword evidence="8" id="KW-1185">Reference proteome</keyword>
<dbReference type="Pfam" id="PF00817">
    <property type="entry name" value="IMS"/>
    <property type="match status" value="1"/>
</dbReference>
<dbReference type="PROSITE" id="PS50173">
    <property type="entry name" value="UMUC"/>
    <property type="match status" value="1"/>
</dbReference>
<dbReference type="PANTHER" id="PTHR11076:SF35">
    <property type="entry name" value="DNA REPAIR PROTEIN HOMOLOG YOBH"/>
    <property type="match status" value="1"/>
</dbReference>
<dbReference type="InterPro" id="IPR043128">
    <property type="entry name" value="Rev_trsase/Diguanyl_cyclase"/>
</dbReference>
<keyword evidence="2" id="KW-0515">Mutator protein</keyword>
<dbReference type="Gene3D" id="3.30.70.270">
    <property type="match status" value="1"/>
</dbReference>
<protein>
    <submittedName>
        <fullName evidence="7">ImpB MucB SamB family protein</fullName>
    </submittedName>
</protein>
<proteinExistence type="inferred from homology"/>
<organism evidence="7 8">
    <name type="scientific">Ligilactobacillus hayakitensis DSM 18933 = JCM 14209</name>
    <dbReference type="NCBI Taxonomy" id="1423755"/>
    <lineage>
        <taxon>Bacteria</taxon>
        <taxon>Bacillati</taxon>
        <taxon>Bacillota</taxon>
        <taxon>Bacilli</taxon>
        <taxon>Lactobacillales</taxon>
        <taxon>Lactobacillaceae</taxon>
        <taxon>Ligilactobacillus</taxon>
    </lineage>
</organism>
<dbReference type="InterPro" id="IPR001126">
    <property type="entry name" value="UmuC"/>
</dbReference>
<dbReference type="GO" id="GO:0005829">
    <property type="term" value="C:cytosol"/>
    <property type="evidence" value="ECO:0007669"/>
    <property type="project" value="TreeGrafter"/>
</dbReference>
<gene>
    <name evidence="7" type="ORF">FC40_GL000463</name>
</gene>
<dbReference type="GO" id="GO:0006281">
    <property type="term" value="P:DNA repair"/>
    <property type="evidence" value="ECO:0007669"/>
    <property type="project" value="InterPro"/>
</dbReference>
<evidence type="ECO:0000256" key="4">
    <source>
        <dbReference type="ARBA" id="ARBA00022705"/>
    </source>
</evidence>
<keyword evidence="5" id="KW-0808">Transferase</keyword>
<dbReference type="eggNOG" id="COG0389">
    <property type="taxonomic scope" value="Bacteria"/>
</dbReference>
<dbReference type="InterPro" id="IPR043502">
    <property type="entry name" value="DNA/RNA_pol_sf"/>
</dbReference>
<dbReference type="GO" id="GO:0006260">
    <property type="term" value="P:DNA replication"/>
    <property type="evidence" value="ECO:0007669"/>
    <property type="project" value="UniProtKB-KW"/>
</dbReference>
<dbReference type="Proteomes" id="UP000051054">
    <property type="component" value="Unassembled WGS sequence"/>
</dbReference>
<dbReference type="Gene3D" id="3.40.1170.60">
    <property type="match status" value="1"/>
</dbReference>
<dbReference type="CDD" id="cd01700">
    <property type="entry name" value="PolY_Pol_V_umuC"/>
    <property type="match status" value="1"/>
</dbReference>
<dbReference type="EMBL" id="AZGD01000087">
    <property type="protein sequence ID" value="KRM19170.1"/>
    <property type="molecule type" value="Genomic_DNA"/>
</dbReference>
<dbReference type="STRING" id="1423755.FC40_GL000463"/>
<evidence type="ECO:0000259" key="6">
    <source>
        <dbReference type="PROSITE" id="PS50173"/>
    </source>
</evidence>
<name>A0A0R1WN01_9LACO</name>
<feature type="domain" description="UmuC" evidence="6">
    <location>
        <begin position="19"/>
        <end position="210"/>
    </location>
</feature>
<dbReference type="InterPro" id="IPR036775">
    <property type="entry name" value="DNA_pol_Y-fam_lit_finger_sf"/>
</dbReference>